<evidence type="ECO:0000256" key="1">
    <source>
        <dbReference type="SAM" id="MobiDB-lite"/>
    </source>
</evidence>
<sequence length="306" mass="33237">MVSLTRLVVWAAVLMGIPTFLVLQGEASQMTQIAGGSILLALIAILMFSGRSPVLKPPRKKEIVTVEKPRDEIELPAPVLELEGASERREEKIQRSRGRVAQPVAQPMPPPLETPMPPTVETAPDGEALPPPVQMMPDDGSQVATRFVAESDPQIDEESEVEAFVGARRLKRAEIRSKIERKRRMDMASRRAAKVGMWSAVEDGEDIAALLKDPNHGLTVLDEPESADSSKPQGVSYVRIDESRVLKVRVPLELPEKKQAAPPAPEIPETTLPPLPDDMPPPPGMPPMPPPPGMPPTPPPVTPDDA</sequence>
<feature type="compositionally biased region" description="Basic and acidic residues" evidence="1">
    <location>
        <begin position="85"/>
        <end position="94"/>
    </location>
</feature>
<feature type="transmembrane region" description="Helical" evidence="2">
    <location>
        <begin position="30"/>
        <end position="50"/>
    </location>
</feature>
<keyword evidence="2" id="KW-0812">Transmembrane</keyword>
<protein>
    <submittedName>
        <fullName evidence="3">Uncharacterized protein</fullName>
    </submittedName>
</protein>
<dbReference type="EMBL" id="KF901038">
    <property type="protein sequence ID" value="AIF15842.1"/>
    <property type="molecule type" value="Genomic_DNA"/>
</dbReference>
<feature type="region of interest" description="Disordered" evidence="1">
    <location>
        <begin position="217"/>
        <end position="238"/>
    </location>
</feature>
<keyword evidence="2" id="KW-0472">Membrane</keyword>
<feature type="transmembrane region" description="Helical" evidence="2">
    <location>
        <begin position="7"/>
        <end position="24"/>
    </location>
</feature>
<feature type="region of interest" description="Disordered" evidence="1">
    <location>
        <begin position="251"/>
        <end position="306"/>
    </location>
</feature>
<proteinExistence type="predicted"/>
<accession>A0A075HN52</accession>
<feature type="region of interest" description="Disordered" evidence="1">
    <location>
        <begin position="84"/>
        <end position="118"/>
    </location>
</feature>
<organism evidence="3">
    <name type="scientific">uncultured marine group II/III euryarchaeote KM3_71_G06</name>
    <dbReference type="NCBI Taxonomy" id="1456495"/>
    <lineage>
        <taxon>Archaea</taxon>
        <taxon>Methanobacteriati</taxon>
        <taxon>Methanobacteriota</taxon>
        <taxon>environmental samples</taxon>
    </lineage>
</organism>
<feature type="compositionally biased region" description="Pro residues" evidence="1">
    <location>
        <begin position="262"/>
        <end position="306"/>
    </location>
</feature>
<name>A0A075HN52_9EURY</name>
<keyword evidence="2" id="KW-1133">Transmembrane helix</keyword>
<evidence type="ECO:0000256" key="2">
    <source>
        <dbReference type="SAM" id="Phobius"/>
    </source>
</evidence>
<evidence type="ECO:0000313" key="3">
    <source>
        <dbReference type="EMBL" id="AIF15842.1"/>
    </source>
</evidence>
<reference evidence="3" key="1">
    <citation type="journal article" date="2014" name="Genome Biol. Evol.">
        <title>Pangenome evidence for extensive interdomain horizontal transfer affecting lineage core and shell genes in uncultured planktonic thaumarchaeota and euryarchaeota.</title>
        <authorList>
            <person name="Deschamps P."/>
            <person name="Zivanovic Y."/>
            <person name="Moreira D."/>
            <person name="Rodriguez-Valera F."/>
            <person name="Lopez-Garcia P."/>
        </authorList>
    </citation>
    <scope>NUCLEOTIDE SEQUENCE</scope>
</reference>
<dbReference type="AlphaFoldDB" id="A0A075HN52"/>
<feature type="compositionally biased region" description="Pro residues" evidence="1">
    <location>
        <begin position="106"/>
        <end position="118"/>
    </location>
</feature>